<feature type="compositionally biased region" description="Basic and acidic residues" evidence="2">
    <location>
        <begin position="16"/>
        <end position="26"/>
    </location>
</feature>
<evidence type="ECO:0000313" key="4">
    <source>
        <dbReference type="Proteomes" id="UP000267029"/>
    </source>
</evidence>
<name>A0A0R3UI58_MESCO</name>
<gene>
    <name evidence="3" type="ORF">MCOS_LOCUS7079</name>
</gene>
<organism evidence="3 4">
    <name type="scientific">Mesocestoides corti</name>
    <name type="common">Flatworm</name>
    <dbReference type="NCBI Taxonomy" id="53468"/>
    <lineage>
        <taxon>Eukaryota</taxon>
        <taxon>Metazoa</taxon>
        <taxon>Spiralia</taxon>
        <taxon>Lophotrochozoa</taxon>
        <taxon>Platyhelminthes</taxon>
        <taxon>Cestoda</taxon>
        <taxon>Eucestoda</taxon>
        <taxon>Cyclophyllidea</taxon>
        <taxon>Mesocestoididae</taxon>
        <taxon>Mesocestoides</taxon>
    </lineage>
</organism>
<dbReference type="STRING" id="53468.A0A0R3UI58"/>
<feature type="region of interest" description="Disordered" evidence="2">
    <location>
        <begin position="1"/>
        <end position="33"/>
    </location>
</feature>
<evidence type="ECO:0000256" key="2">
    <source>
        <dbReference type="SAM" id="MobiDB-lite"/>
    </source>
</evidence>
<feature type="repeat" description="ANK" evidence="1">
    <location>
        <begin position="47"/>
        <end position="70"/>
    </location>
</feature>
<dbReference type="Pfam" id="PF12796">
    <property type="entry name" value="Ank_2"/>
    <property type="match status" value="1"/>
</dbReference>
<dbReference type="InterPro" id="IPR036770">
    <property type="entry name" value="Ankyrin_rpt-contain_sf"/>
</dbReference>
<sequence>MVLLDACTTKSTQSEEDIKLEQERGERRGHKAILSKERPCGELADPLGRTSLHYAAHAGHLDACRLLVRHPLSRADPGTKDGVYQWNAVHHSASQ</sequence>
<reference evidence="3 4" key="1">
    <citation type="submission" date="2018-10" db="EMBL/GenBank/DDBJ databases">
        <authorList>
            <consortium name="Pathogen Informatics"/>
        </authorList>
    </citation>
    <scope>NUCLEOTIDE SEQUENCE [LARGE SCALE GENOMIC DNA]</scope>
</reference>
<dbReference type="PROSITE" id="PS50088">
    <property type="entry name" value="ANK_REPEAT"/>
    <property type="match status" value="1"/>
</dbReference>
<dbReference type="EMBL" id="UXSR01005324">
    <property type="protein sequence ID" value="VDD81076.1"/>
    <property type="molecule type" value="Genomic_DNA"/>
</dbReference>
<accession>A0A0R3UI58</accession>
<dbReference type="Proteomes" id="UP000267029">
    <property type="component" value="Unassembled WGS sequence"/>
</dbReference>
<proteinExistence type="predicted"/>
<dbReference type="SUPFAM" id="SSF48403">
    <property type="entry name" value="Ankyrin repeat"/>
    <property type="match status" value="1"/>
</dbReference>
<keyword evidence="1" id="KW-0040">ANK repeat</keyword>
<dbReference type="PROSITE" id="PS50297">
    <property type="entry name" value="ANK_REP_REGION"/>
    <property type="match status" value="1"/>
</dbReference>
<dbReference type="OrthoDB" id="7464126at2759"/>
<protein>
    <submittedName>
        <fullName evidence="3">Uncharacterized protein</fullName>
    </submittedName>
</protein>
<evidence type="ECO:0000256" key="1">
    <source>
        <dbReference type="PROSITE-ProRule" id="PRU00023"/>
    </source>
</evidence>
<dbReference type="AlphaFoldDB" id="A0A0R3UI58"/>
<dbReference type="InterPro" id="IPR002110">
    <property type="entry name" value="Ankyrin_rpt"/>
</dbReference>
<dbReference type="Gene3D" id="1.25.40.20">
    <property type="entry name" value="Ankyrin repeat-containing domain"/>
    <property type="match status" value="1"/>
</dbReference>
<evidence type="ECO:0000313" key="3">
    <source>
        <dbReference type="EMBL" id="VDD81076.1"/>
    </source>
</evidence>
<keyword evidence="4" id="KW-1185">Reference proteome</keyword>
<feature type="non-terminal residue" evidence="3">
    <location>
        <position position="95"/>
    </location>
</feature>